<feature type="transmembrane region" description="Helical" evidence="1">
    <location>
        <begin position="1039"/>
        <end position="1065"/>
    </location>
</feature>
<keyword evidence="1" id="KW-0812">Transmembrane</keyword>
<feature type="transmembrane region" description="Helical" evidence="1">
    <location>
        <begin position="575"/>
        <end position="598"/>
    </location>
</feature>
<dbReference type="Gene3D" id="3.30.2090.10">
    <property type="entry name" value="Multidrug efflux transporter AcrB TolC docking domain, DN and DC subdomains"/>
    <property type="match status" value="2"/>
</dbReference>
<feature type="transmembrane region" description="Helical" evidence="1">
    <location>
        <begin position="382"/>
        <end position="403"/>
    </location>
</feature>
<sequence length="1100" mass="121745">MKLIDLSVNRPVTVSMIIAILLFMGIISLQRIPIDLFPDIQKPVVRIQTRIPGSGPREVEQMVTQPIEREIATTENLVQMTSVSVEGRSEIRMAFRWNTNLDAAMMDLRQKLDMIRLLLPDEAEKPEIERFDPSADPILILDMSGPLDPDELRIYAEDHLAPHFDRVPGVAAVQVSGGAKREIRIEIDPDRLSKAGLTFNDVATVLRKENVAQPSGRMEEGRRELLVRTIAELRTAEQIGRLVLAERGSSRVRLQDVARVHETIAERREFARLDGQDCVQLEIFKENEANTLNVIDALQAKLKEIPLRKGIAVKTSYDQSMYIRDALGMVRTNAYIGGILAALILLLFLRNFRSAIIVSISMPVSILASFVPLYFTGISLNIFSLAGLALAVGLIVDNSIVILENIFRHMSEGASAHQASLTGTKEVETAVLASTTTTLAVFLPIVFVSGMAGQVFRDLSFSVAYVLGISELVAISLIPLAAARIFKRVAPLVAARKRVLDEEAVSTDDVQAGGEKSSKGPANVLTVEEQLSTDKQKKRLKRSRTEPFFNKLSHLIQTGYIWILTMVVGTLIRRVVFITIMALLFLITMYFLPALELFPRGSQRDYRIRLQAPPGLALEEADKVLKRAEQSLITSGQTETVSSTISDEGGVIKTELVILLKEAQTIPQALDNMHQLLVAQIPAGHSMEIQPISLLDDIMKEGRDPRTYGDIVFQIEGESLELLEQYTRKTRHELEKLPMIAEVMDTIPARKPEIRLILDRRLASDLGIRASELSETIQRALSGEVATSVLEGGRHIDIRIISQQASVASIEDIARLPLLVQSRTLNRTVPISRIARIERSTGPVEIQHYERQRVLYATARIASNHATGEALELLTNTEGSGTIDAIERPPGIRIRLGGAAQTMVESFSQLYFALAVAVVLVYMIMAAQFESLIHPFVVMFSVPLSLIGASLGLHFGNQQLSVTAFIGIIVLVGIAVNDAILLVSTTNLLRLRGLDRWEAITLAGQQRLRPIFMTTLTTVFGMIPLAWGLGPGSEFYEPLALVVIFGLLFATFLTLVLIPAVYVFIDDFGDILTFGVLRIRMTFFGWKKAAASSSDEHSRY</sequence>
<dbReference type="InterPro" id="IPR001036">
    <property type="entry name" value="Acrflvin-R"/>
</dbReference>
<reference evidence="2 3" key="1">
    <citation type="submission" date="2024-09" db="EMBL/GenBank/DDBJ databases">
        <title>Laminarin stimulates single cell rates of sulfate reduction while oxygen inhibits transcriptomic activity in coastal marine sediment.</title>
        <authorList>
            <person name="Lindsay M."/>
            <person name="Orcutt B."/>
            <person name="Emerson D."/>
            <person name="Stepanauskas R."/>
            <person name="D'Angelo T."/>
        </authorList>
    </citation>
    <scope>NUCLEOTIDE SEQUENCE [LARGE SCALE GENOMIC DNA]</scope>
    <source>
        <strain evidence="2">SAG AM-311-K15</strain>
    </source>
</reference>
<feature type="transmembrane region" description="Helical" evidence="1">
    <location>
        <begin position="332"/>
        <end position="349"/>
    </location>
</feature>
<feature type="transmembrane region" description="Helical" evidence="1">
    <location>
        <begin position="933"/>
        <end position="953"/>
    </location>
</feature>
<protein>
    <submittedName>
        <fullName evidence="2">Efflux RND transporter permease subunit</fullName>
    </submittedName>
</protein>
<evidence type="ECO:0000313" key="3">
    <source>
        <dbReference type="Proteomes" id="UP001594351"/>
    </source>
</evidence>
<dbReference type="EMBL" id="JBHPBY010000190">
    <property type="protein sequence ID" value="MFC1851456.1"/>
    <property type="molecule type" value="Genomic_DNA"/>
</dbReference>
<proteinExistence type="predicted"/>
<dbReference type="Gene3D" id="3.30.70.1440">
    <property type="entry name" value="Multidrug efflux transporter AcrB pore domain"/>
    <property type="match status" value="1"/>
</dbReference>
<evidence type="ECO:0000313" key="2">
    <source>
        <dbReference type="EMBL" id="MFC1851456.1"/>
    </source>
</evidence>
<feature type="transmembrane region" description="Helical" evidence="1">
    <location>
        <begin position="910"/>
        <end position="927"/>
    </location>
</feature>
<dbReference type="Gene3D" id="3.30.70.1430">
    <property type="entry name" value="Multidrug efflux transporter AcrB pore domain"/>
    <property type="match status" value="2"/>
</dbReference>
<dbReference type="Gene3D" id="3.30.70.1320">
    <property type="entry name" value="Multidrug efflux transporter AcrB pore domain like"/>
    <property type="match status" value="1"/>
</dbReference>
<feature type="transmembrane region" description="Helical" evidence="1">
    <location>
        <begin position="464"/>
        <end position="486"/>
    </location>
</feature>
<dbReference type="SUPFAM" id="SSF82714">
    <property type="entry name" value="Multidrug efflux transporter AcrB TolC docking domain, DN and DC subdomains"/>
    <property type="match status" value="2"/>
</dbReference>
<name>A0ABV6YZ40_UNCC1</name>
<keyword evidence="3" id="KW-1185">Reference proteome</keyword>
<feature type="transmembrane region" description="Helical" evidence="1">
    <location>
        <begin position="965"/>
        <end position="988"/>
    </location>
</feature>
<feature type="transmembrane region" description="Helical" evidence="1">
    <location>
        <begin position="430"/>
        <end position="452"/>
    </location>
</feature>
<dbReference type="PANTHER" id="PTHR32063">
    <property type="match status" value="1"/>
</dbReference>
<feature type="transmembrane region" description="Helical" evidence="1">
    <location>
        <begin position="12"/>
        <end position="29"/>
    </location>
</feature>
<dbReference type="InterPro" id="IPR027463">
    <property type="entry name" value="AcrB_DN_DC_subdom"/>
</dbReference>
<feature type="transmembrane region" description="Helical" evidence="1">
    <location>
        <begin position="548"/>
        <end position="569"/>
    </location>
</feature>
<organism evidence="2 3">
    <name type="scientific">candidate division CSSED10-310 bacterium</name>
    <dbReference type="NCBI Taxonomy" id="2855610"/>
    <lineage>
        <taxon>Bacteria</taxon>
        <taxon>Bacteria division CSSED10-310</taxon>
    </lineage>
</organism>
<accession>A0ABV6YZ40</accession>
<dbReference type="PRINTS" id="PR00702">
    <property type="entry name" value="ACRIFLAVINRP"/>
</dbReference>
<dbReference type="Pfam" id="PF00873">
    <property type="entry name" value="ACR_tran"/>
    <property type="match status" value="2"/>
</dbReference>
<gene>
    <name evidence="2" type="ORF">ACFL27_14770</name>
</gene>
<feature type="transmembrane region" description="Helical" evidence="1">
    <location>
        <begin position="1008"/>
        <end position="1027"/>
    </location>
</feature>
<dbReference type="SUPFAM" id="SSF82866">
    <property type="entry name" value="Multidrug efflux transporter AcrB transmembrane domain"/>
    <property type="match status" value="2"/>
</dbReference>
<dbReference type="PANTHER" id="PTHR32063:SF0">
    <property type="entry name" value="SWARMING MOTILITY PROTEIN SWRC"/>
    <property type="match status" value="1"/>
</dbReference>
<feature type="transmembrane region" description="Helical" evidence="1">
    <location>
        <begin position="356"/>
        <end position="376"/>
    </location>
</feature>
<dbReference type="Proteomes" id="UP001594351">
    <property type="component" value="Unassembled WGS sequence"/>
</dbReference>
<comment type="caution">
    <text evidence="2">The sequence shown here is derived from an EMBL/GenBank/DDBJ whole genome shotgun (WGS) entry which is preliminary data.</text>
</comment>
<dbReference type="Gene3D" id="1.20.1640.10">
    <property type="entry name" value="Multidrug efflux transporter AcrB transmembrane domain"/>
    <property type="match status" value="2"/>
</dbReference>
<keyword evidence="1" id="KW-0472">Membrane</keyword>
<keyword evidence="1" id="KW-1133">Transmembrane helix</keyword>
<evidence type="ECO:0000256" key="1">
    <source>
        <dbReference type="SAM" id="Phobius"/>
    </source>
</evidence>
<dbReference type="SUPFAM" id="SSF82693">
    <property type="entry name" value="Multidrug efflux transporter AcrB pore domain, PN1, PN2, PC1 and PC2 subdomains"/>
    <property type="match status" value="2"/>
</dbReference>